<name>A0A8C5ZSV9_MARMA</name>
<evidence type="ECO:0000313" key="3">
    <source>
        <dbReference type="Proteomes" id="UP000694407"/>
    </source>
</evidence>
<feature type="region of interest" description="Disordered" evidence="1">
    <location>
        <begin position="40"/>
        <end position="95"/>
    </location>
</feature>
<reference evidence="2" key="1">
    <citation type="submission" date="2025-08" db="UniProtKB">
        <authorList>
            <consortium name="Ensembl"/>
        </authorList>
    </citation>
    <scope>IDENTIFICATION</scope>
</reference>
<organism evidence="2 3">
    <name type="scientific">Marmota marmota marmota</name>
    <name type="common">Alpine marmot</name>
    <dbReference type="NCBI Taxonomy" id="9994"/>
    <lineage>
        <taxon>Eukaryota</taxon>
        <taxon>Metazoa</taxon>
        <taxon>Chordata</taxon>
        <taxon>Craniata</taxon>
        <taxon>Vertebrata</taxon>
        <taxon>Euteleostomi</taxon>
        <taxon>Mammalia</taxon>
        <taxon>Eutheria</taxon>
        <taxon>Euarchontoglires</taxon>
        <taxon>Glires</taxon>
        <taxon>Rodentia</taxon>
        <taxon>Sciuromorpha</taxon>
        <taxon>Sciuridae</taxon>
        <taxon>Xerinae</taxon>
        <taxon>Marmotini</taxon>
        <taxon>Marmota</taxon>
    </lineage>
</organism>
<dbReference type="Ensembl" id="ENSMMMT00000022578.1">
    <property type="protein sequence ID" value="ENSMMMP00000019864.1"/>
    <property type="gene ID" value="ENSMMMG00000017566.1"/>
</dbReference>
<accession>A0A8C5ZSV9</accession>
<feature type="compositionally biased region" description="Acidic residues" evidence="1">
    <location>
        <begin position="76"/>
        <end position="91"/>
    </location>
</feature>
<dbReference type="GO" id="GO:0005634">
    <property type="term" value="C:nucleus"/>
    <property type="evidence" value="ECO:0007669"/>
    <property type="project" value="TreeGrafter"/>
</dbReference>
<reference evidence="2" key="2">
    <citation type="submission" date="2025-09" db="UniProtKB">
        <authorList>
            <consortium name="Ensembl"/>
        </authorList>
    </citation>
    <scope>IDENTIFICATION</scope>
</reference>
<dbReference type="Proteomes" id="UP000694407">
    <property type="component" value="Unplaced"/>
</dbReference>
<keyword evidence="3" id="KW-1185">Reference proteome</keyword>
<proteinExistence type="predicted"/>
<dbReference type="AlphaFoldDB" id="A0A8C5ZSV9"/>
<dbReference type="GO" id="GO:0006364">
    <property type="term" value="P:rRNA processing"/>
    <property type="evidence" value="ECO:0007669"/>
    <property type="project" value="InterPro"/>
</dbReference>
<dbReference type="GeneTree" id="ENSGT00390000017324"/>
<evidence type="ECO:0000313" key="2">
    <source>
        <dbReference type="Ensembl" id="ENSMMMP00000019864.1"/>
    </source>
</evidence>
<evidence type="ECO:0000256" key="1">
    <source>
        <dbReference type="SAM" id="MobiDB-lite"/>
    </source>
</evidence>
<dbReference type="InterPro" id="IPR044285">
    <property type="entry name" value="PWP1"/>
</dbReference>
<protein>
    <submittedName>
        <fullName evidence="2">Uncharacterized protein</fullName>
    </submittedName>
</protein>
<dbReference type="PANTHER" id="PTHR14091">
    <property type="entry name" value="PERIODIC TRYPTOPHAN PROTEIN 1"/>
    <property type="match status" value="1"/>
</dbReference>
<feature type="region of interest" description="Disordered" evidence="1">
    <location>
        <begin position="112"/>
        <end position="132"/>
    </location>
</feature>
<sequence>MNRSRQVTCVAWVRCGVAKETPDKVELSKDEVKRLIAEAKEKLQEEGGCEEEEIGNPSEDGMQSARTQARPREPLEDGDPEDDRTLDDDELSQGWGCSSGGEYVLSIIKALGSIPHTPHLSETAPRGADVGM</sequence>
<dbReference type="PANTHER" id="PTHR14091:SF0">
    <property type="entry name" value="PERIODIC TRYPTOPHAN PROTEIN 1 HOMOLOG"/>
    <property type="match status" value="1"/>
</dbReference>